<dbReference type="OrthoDB" id="1808172at2759"/>
<name>A0A9J5W6X0_SOLCO</name>
<organism evidence="2 3">
    <name type="scientific">Solanum commersonii</name>
    <name type="common">Commerson's wild potato</name>
    <name type="synonym">Commerson's nightshade</name>
    <dbReference type="NCBI Taxonomy" id="4109"/>
    <lineage>
        <taxon>Eukaryota</taxon>
        <taxon>Viridiplantae</taxon>
        <taxon>Streptophyta</taxon>
        <taxon>Embryophyta</taxon>
        <taxon>Tracheophyta</taxon>
        <taxon>Spermatophyta</taxon>
        <taxon>Magnoliopsida</taxon>
        <taxon>eudicotyledons</taxon>
        <taxon>Gunneridae</taxon>
        <taxon>Pentapetalae</taxon>
        <taxon>asterids</taxon>
        <taxon>lamiids</taxon>
        <taxon>Solanales</taxon>
        <taxon>Solanaceae</taxon>
        <taxon>Solanoideae</taxon>
        <taxon>Solaneae</taxon>
        <taxon>Solanum</taxon>
    </lineage>
</organism>
<dbReference type="EMBL" id="JACXVP010000012">
    <property type="protein sequence ID" value="KAG5571217.1"/>
    <property type="molecule type" value="Genomic_DNA"/>
</dbReference>
<reference evidence="2 3" key="1">
    <citation type="submission" date="2020-09" db="EMBL/GenBank/DDBJ databases">
        <title>De no assembly of potato wild relative species, Solanum commersonii.</title>
        <authorList>
            <person name="Cho K."/>
        </authorList>
    </citation>
    <scope>NUCLEOTIDE SEQUENCE [LARGE SCALE GENOMIC DNA]</scope>
    <source>
        <strain evidence="2">LZ3.2</strain>
        <tissue evidence="2">Leaf</tissue>
    </source>
</reference>
<evidence type="ECO:0000256" key="1">
    <source>
        <dbReference type="SAM" id="MobiDB-lite"/>
    </source>
</evidence>
<sequence>MITTTIDSYKMLISQPKVDHHSLFKQITRRLQMKKGALSKTDIIMSYMEEVKKDLMKNLDIDIRDDVSMTSAGHTTEGGESYMASEAQSDDNEEIDIDTLPQQLQNQVIERLLKESDGLPVSQVGV</sequence>
<protein>
    <submittedName>
        <fullName evidence="2">Uncharacterized protein</fullName>
    </submittedName>
</protein>
<feature type="region of interest" description="Disordered" evidence="1">
    <location>
        <begin position="70"/>
        <end position="92"/>
    </location>
</feature>
<dbReference type="Proteomes" id="UP000824120">
    <property type="component" value="Chromosome 12"/>
</dbReference>
<comment type="caution">
    <text evidence="2">The sequence shown here is derived from an EMBL/GenBank/DDBJ whole genome shotgun (WGS) entry which is preliminary data.</text>
</comment>
<accession>A0A9J5W6X0</accession>
<proteinExistence type="predicted"/>
<dbReference type="AlphaFoldDB" id="A0A9J5W6X0"/>
<evidence type="ECO:0000313" key="2">
    <source>
        <dbReference type="EMBL" id="KAG5571217.1"/>
    </source>
</evidence>
<keyword evidence="3" id="KW-1185">Reference proteome</keyword>
<evidence type="ECO:0000313" key="3">
    <source>
        <dbReference type="Proteomes" id="UP000824120"/>
    </source>
</evidence>
<gene>
    <name evidence="2" type="ORF">H5410_060983</name>
</gene>